<feature type="transmembrane region" description="Helical" evidence="1">
    <location>
        <begin position="78"/>
        <end position="98"/>
    </location>
</feature>
<proteinExistence type="predicted"/>
<protein>
    <submittedName>
        <fullName evidence="2">Uncharacterized protein</fullName>
    </submittedName>
</protein>
<evidence type="ECO:0000313" key="2">
    <source>
        <dbReference type="EMBL" id="NEV65337.1"/>
    </source>
</evidence>
<reference evidence="2 3" key="1">
    <citation type="submission" date="2020-02" db="EMBL/GenBank/DDBJ databases">
        <title>Genome sequences of Thiorhodococcus mannitoliphagus and Thiorhodococcus minor, purple sulfur photosynthetic bacteria in the gammaproteobacterial family, Chromatiaceae.</title>
        <authorList>
            <person name="Aviles F.A."/>
            <person name="Meyer T.E."/>
            <person name="Kyndt J.A."/>
        </authorList>
    </citation>
    <scope>NUCLEOTIDE SEQUENCE [LARGE SCALE GENOMIC DNA]</scope>
    <source>
        <strain evidence="2 3">DSM 11518</strain>
    </source>
</reference>
<comment type="caution">
    <text evidence="2">The sequence shown here is derived from an EMBL/GenBank/DDBJ whole genome shotgun (WGS) entry which is preliminary data.</text>
</comment>
<gene>
    <name evidence="2" type="ORF">G3446_26520</name>
</gene>
<accession>A0A6M0K9E1</accession>
<keyword evidence="3" id="KW-1185">Reference proteome</keyword>
<keyword evidence="1" id="KW-0472">Membrane</keyword>
<evidence type="ECO:0000313" key="3">
    <source>
        <dbReference type="Proteomes" id="UP000483379"/>
    </source>
</evidence>
<feature type="transmembrane region" description="Helical" evidence="1">
    <location>
        <begin position="43"/>
        <end position="66"/>
    </location>
</feature>
<dbReference type="EMBL" id="JAAIJQ010000228">
    <property type="protein sequence ID" value="NEV65337.1"/>
    <property type="molecule type" value="Genomic_DNA"/>
</dbReference>
<feature type="transmembrane region" description="Helical" evidence="1">
    <location>
        <begin position="110"/>
        <end position="133"/>
    </location>
</feature>
<dbReference type="Proteomes" id="UP000483379">
    <property type="component" value="Unassembled WGS sequence"/>
</dbReference>
<organism evidence="2 3">
    <name type="scientific">Thiorhodococcus minor</name>
    <dbReference type="NCBI Taxonomy" id="57489"/>
    <lineage>
        <taxon>Bacteria</taxon>
        <taxon>Pseudomonadati</taxon>
        <taxon>Pseudomonadota</taxon>
        <taxon>Gammaproteobacteria</taxon>
        <taxon>Chromatiales</taxon>
        <taxon>Chromatiaceae</taxon>
        <taxon>Thiorhodococcus</taxon>
    </lineage>
</organism>
<keyword evidence="1" id="KW-0812">Transmembrane</keyword>
<name>A0A6M0K9E1_9GAMM</name>
<sequence length="151" mass="16050">MKHQVHIAAATLAALTILAFLLSTIVSELFLSYKAVAAVKQAIAYALLGLIPLLIITAGSGFSLAGKRQHLLVTAKQRRMPFVAMNGLLILAPLALYLNAKAGSAEFDAWFYAAQCLELLAGAANLSLIALNFRDGLRLSRRRSLASAEGA</sequence>
<evidence type="ECO:0000256" key="1">
    <source>
        <dbReference type="SAM" id="Phobius"/>
    </source>
</evidence>
<dbReference type="AlphaFoldDB" id="A0A6M0K9E1"/>
<dbReference type="RefSeq" id="WP_164456654.1">
    <property type="nucleotide sequence ID" value="NZ_JAAIJQ010000228.1"/>
</dbReference>
<keyword evidence="1" id="KW-1133">Transmembrane helix</keyword>